<dbReference type="CDD" id="cd09279">
    <property type="entry name" value="RNase_HI_like"/>
    <property type="match status" value="1"/>
</dbReference>
<dbReference type="InterPro" id="IPR012337">
    <property type="entry name" value="RNaseH-like_sf"/>
</dbReference>
<evidence type="ECO:0000313" key="2">
    <source>
        <dbReference type="EMBL" id="KAH9326856.1"/>
    </source>
</evidence>
<dbReference type="Gene3D" id="3.30.420.10">
    <property type="entry name" value="Ribonuclease H-like superfamily/Ribonuclease H"/>
    <property type="match status" value="1"/>
</dbReference>
<dbReference type="GO" id="GO:0004523">
    <property type="term" value="F:RNA-DNA hybrid ribonuclease activity"/>
    <property type="evidence" value="ECO:0007669"/>
    <property type="project" value="InterPro"/>
</dbReference>
<feature type="non-terminal residue" evidence="2">
    <location>
        <position position="1"/>
    </location>
</feature>
<dbReference type="SUPFAM" id="SSF53098">
    <property type="entry name" value="Ribonuclease H-like"/>
    <property type="match status" value="1"/>
</dbReference>
<organism evidence="2 3">
    <name type="scientific">Taxus chinensis</name>
    <name type="common">Chinese yew</name>
    <name type="synonym">Taxus wallichiana var. chinensis</name>
    <dbReference type="NCBI Taxonomy" id="29808"/>
    <lineage>
        <taxon>Eukaryota</taxon>
        <taxon>Viridiplantae</taxon>
        <taxon>Streptophyta</taxon>
        <taxon>Embryophyta</taxon>
        <taxon>Tracheophyta</taxon>
        <taxon>Spermatophyta</taxon>
        <taxon>Pinopsida</taxon>
        <taxon>Pinidae</taxon>
        <taxon>Conifers II</taxon>
        <taxon>Cupressales</taxon>
        <taxon>Taxaceae</taxon>
        <taxon>Taxus</taxon>
    </lineage>
</organism>
<dbReference type="InterPro" id="IPR002156">
    <property type="entry name" value="RNaseH_domain"/>
</dbReference>
<dbReference type="Pfam" id="PF13456">
    <property type="entry name" value="RVT_3"/>
    <property type="match status" value="1"/>
</dbReference>
<dbReference type="AlphaFoldDB" id="A0AA38LK28"/>
<evidence type="ECO:0000313" key="3">
    <source>
        <dbReference type="Proteomes" id="UP000824469"/>
    </source>
</evidence>
<dbReference type="GO" id="GO:0003676">
    <property type="term" value="F:nucleic acid binding"/>
    <property type="evidence" value="ECO:0007669"/>
    <property type="project" value="InterPro"/>
</dbReference>
<feature type="domain" description="RNase H type-1" evidence="1">
    <location>
        <begin position="103"/>
        <end position="232"/>
    </location>
</feature>
<feature type="non-terminal residue" evidence="2">
    <location>
        <position position="290"/>
    </location>
</feature>
<gene>
    <name evidence="2" type="ORF">KI387_007034</name>
</gene>
<dbReference type="PANTHER" id="PTHR48475">
    <property type="entry name" value="RIBONUCLEASE H"/>
    <property type="match status" value="1"/>
</dbReference>
<dbReference type="PROSITE" id="PS50879">
    <property type="entry name" value="RNASE_H_1"/>
    <property type="match status" value="1"/>
</dbReference>
<dbReference type="EMBL" id="JAHRHJ020000002">
    <property type="protein sequence ID" value="KAH9326856.1"/>
    <property type="molecule type" value="Genomic_DNA"/>
</dbReference>
<reference evidence="2 3" key="1">
    <citation type="journal article" date="2021" name="Nat. Plants">
        <title>The Taxus genome provides insights into paclitaxel biosynthesis.</title>
        <authorList>
            <person name="Xiong X."/>
            <person name="Gou J."/>
            <person name="Liao Q."/>
            <person name="Li Y."/>
            <person name="Zhou Q."/>
            <person name="Bi G."/>
            <person name="Li C."/>
            <person name="Du R."/>
            <person name="Wang X."/>
            <person name="Sun T."/>
            <person name="Guo L."/>
            <person name="Liang H."/>
            <person name="Lu P."/>
            <person name="Wu Y."/>
            <person name="Zhang Z."/>
            <person name="Ro D.K."/>
            <person name="Shang Y."/>
            <person name="Huang S."/>
            <person name="Yan J."/>
        </authorList>
    </citation>
    <scope>NUCLEOTIDE SEQUENCE [LARGE SCALE GENOMIC DNA]</scope>
    <source>
        <strain evidence="2">Ta-2019</strain>
    </source>
</reference>
<sequence>YPGKNLKLDVVIVDCPAKWGMFLSRRWAASVGGSVQMDMSYATIPIEGSLVKLYGEKKMLHLIEDPNNASYEVLFADVDVDNFIGFADGKENKMDKSECLGMVGSPWTLLFDGACSKVGNGAGIVLVSPSLEEFPFSFKLNFECTNNIAEYEALLLGLRIAWKYGVKDIVAKGDSELVVKQVRKLYATKNQRMRQYKHVVWDLIEMFDSFNIVYHDRSLNAAADKLAVLGSKFDNCTISPFCEYDVEMLTRPAIPDNVKHWTIFDDDAQVLRFLQCQGEFSGHKILIGNQ</sequence>
<accession>A0AA38LK28</accession>
<protein>
    <recommendedName>
        <fullName evidence="1">RNase H type-1 domain-containing protein</fullName>
    </recommendedName>
</protein>
<dbReference type="InterPro" id="IPR036397">
    <property type="entry name" value="RNaseH_sf"/>
</dbReference>
<evidence type="ECO:0000259" key="1">
    <source>
        <dbReference type="PROSITE" id="PS50879"/>
    </source>
</evidence>
<comment type="caution">
    <text evidence="2">The sequence shown here is derived from an EMBL/GenBank/DDBJ whole genome shotgun (WGS) entry which is preliminary data.</text>
</comment>
<name>A0AA38LK28_TAXCH</name>
<dbReference type="PANTHER" id="PTHR48475:SF1">
    <property type="entry name" value="RNASE H TYPE-1 DOMAIN-CONTAINING PROTEIN"/>
    <property type="match status" value="1"/>
</dbReference>
<dbReference type="Proteomes" id="UP000824469">
    <property type="component" value="Unassembled WGS sequence"/>
</dbReference>
<proteinExistence type="predicted"/>
<keyword evidence="3" id="KW-1185">Reference proteome</keyword>